<proteinExistence type="predicted"/>
<evidence type="ECO:0000313" key="3">
    <source>
        <dbReference type="EMBL" id="SVC45781.1"/>
    </source>
</evidence>
<organism evidence="3">
    <name type="scientific">marine metagenome</name>
    <dbReference type="NCBI Taxonomy" id="408172"/>
    <lineage>
        <taxon>unclassified sequences</taxon>
        <taxon>metagenomes</taxon>
        <taxon>ecological metagenomes</taxon>
    </lineage>
</organism>
<reference evidence="3" key="1">
    <citation type="submission" date="2018-05" db="EMBL/GenBank/DDBJ databases">
        <authorList>
            <person name="Lanie J.A."/>
            <person name="Ng W.-L."/>
            <person name="Kazmierczak K.M."/>
            <person name="Andrzejewski T.M."/>
            <person name="Davidsen T.M."/>
            <person name="Wayne K.J."/>
            <person name="Tettelin H."/>
            <person name="Glass J.I."/>
            <person name="Rusch D."/>
            <person name="Podicherti R."/>
            <person name="Tsui H.-C.T."/>
            <person name="Winkler M.E."/>
        </authorList>
    </citation>
    <scope>NUCLEOTIDE SEQUENCE</scope>
</reference>
<dbReference type="InterPro" id="IPR011006">
    <property type="entry name" value="CheY-like_superfamily"/>
</dbReference>
<accession>A0A382MEV4</accession>
<dbReference type="SMART" id="SM00448">
    <property type="entry name" value="REC"/>
    <property type="match status" value="1"/>
</dbReference>
<dbReference type="InterPro" id="IPR001789">
    <property type="entry name" value="Sig_transdc_resp-reg_receiver"/>
</dbReference>
<dbReference type="EMBL" id="UINC01092310">
    <property type="protein sequence ID" value="SVC45781.1"/>
    <property type="molecule type" value="Genomic_DNA"/>
</dbReference>
<dbReference type="SUPFAM" id="SSF52172">
    <property type="entry name" value="CheY-like"/>
    <property type="match status" value="1"/>
</dbReference>
<feature type="non-terminal residue" evidence="3">
    <location>
        <position position="356"/>
    </location>
</feature>
<keyword evidence="1" id="KW-0597">Phosphoprotein</keyword>
<dbReference type="PANTHER" id="PTHR44591:SF3">
    <property type="entry name" value="RESPONSE REGULATORY DOMAIN-CONTAINING PROTEIN"/>
    <property type="match status" value="1"/>
</dbReference>
<dbReference type="Gene3D" id="3.40.50.2300">
    <property type="match status" value="1"/>
</dbReference>
<dbReference type="CDD" id="cd00156">
    <property type="entry name" value="REC"/>
    <property type="match status" value="1"/>
</dbReference>
<dbReference type="InterPro" id="IPR050595">
    <property type="entry name" value="Bact_response_regulator"/>
</dbReference>
<evidence type="ECO:0000259" key="2">
    <source>
        <dbReference type="PROSITE" id="PS50110"/>
    </source>
</evidence>
<gene>
    <name evidence="3" type="ORF">METZ01_LOCUS298635</name>
</gene>
<protein>
    <recommendedName>
        <fullName evidence="2">Response regulatory domain-containing protein</fullName>
    </recommendedName>
</protein>
<dbReference type="Pfam" id="PF00072">
    <property type="entry name" value="Response_reg"/>
    <property type="match status" value="1"/>
</dbReference>
<evidence type="ECO:0000256" key="1">
    <source>
        <dbReference type="ARBA" id="ARBA00022553"/>
    </source>
</evidence>
<dbReference type="PROSITE" id="PS50110">
    <property type="entry name" value="RESPONSE_REGULATORY"/>
    <property type="match status" value="1"/>
</dbReference>
<name>A0A382MEV4_9ZZZZ</name>
<dbReference type="GO" id="GO:0000160">
    <property type="term" value="P:phosphorelay signal transduction system"/>
    <property type="evidence" value="ECO:0007669"/>
    <property type="project" value="InterPro"/>
</dbReference>
<dbReference type="AlphaFoldDB" id="A0A382MEV4"/>
<dbReference type="PANTHER" id="PTHR44591">
    <property type="entry name" value="STRESS RESPONSE REGULATOR PROTEIN 1"/>
    <property type="match status" value="1"/>
</dbReference>
<dbReference type="Pfam" id="PF08665">
    <property type="entry name" value="PglZ"/>
    <property type="match status" value="1"/>
</dbReference>
<sequence>MTQWGSDDPKRIMWVDDEIELLRPHIMFLTERHYEVTPVSNGDDAIALCDQEHFDLVLLDEMMPGRDGLSTLTAISNINPNLPVIMITKNEEERLMDEAIGHQISDYLIKPVNPTQILSACKRILDAKKIREGWAVRDYITEFNKIRDRLCMAMSFNDWVDIHRTLSEWDVELDGFQDAGLKQTQRDQHRECNAEFGSYVERHYAEWLEGEEAPKLSTDVVRDYVVPHLSNDHRVYFIVIDCMRLDQWLTIEPIVAEYFSIDRRYYYSILPTATPYSRNAIFSGLYPSEIESQHTDLWERGLKDETSRNRYERQLMDRQLERLGIALEPEPKYVKVLDVEEARSVARKITTYYDVP</sequence>
<feature type="domain" description="Response regulatory" evidence="2">
    <location>
        <begin position="11"/>
        <end position="125"/>
    </location>
</feature>